<dbReference type="GO" id="GO:0032259">
    <property type="term" value="P:methylation"/>
    <property type="evidence" value="ECO:0007669"/>
    <property type="project" value="UniProtKB-KW"/>
</dbReference>
<keyword evidence="9" id="KW-1185">Reference proteome</keyword>
<evidence type="ECO:0000313" key="9">
    <source>
        <dbReference type="Proteomes" id="UP000199423"/>
    </source>
</evidence>
<feature type="region of interest" description="Disordered" evidence="7">
    <location>
        <begin position="1"/>
        <end position="30"/>
    </location>
</feature>
<dbReference type="EC" id="2.1.1.163" evidence="6"/>
<feature type="binding site" evidence="6">
    <location>
        <begin position="150"/>
        <end position="151"/>
    </location>
    <ligand>
        <name>S-adenosyl-L-methionine</name>
        <dbReference type="ChEBI" id="CHEBI:59789"/>
    </ligand>
</feature>
<dbReference type="AlphaFoldDB" id="A0A1I7MTL0"/>
<dbReference type="GO" id="GO:0009234">
    <property type="term" value="P:menaquinone biosynthetic process"/>
    <property type="evidence" value="ECO:0007669"/>
    <property type="project" value="UniProtKB-UniRule"/>
</dbReference>
<sequence>MDQNSQTTSQNTAQNTGQSTAQNTAEHGSENTASFGFRAVPETERQGLVNKVFASVAGRYDLMNDLMSGGLHRLWKRELITMLNAPRGTTSFKLLDVAGGTGDISIRYAEDSGPNATAVICDISPEMLEVGRRRIADAGLQNRIQCVEGNAEELPFESSSFDAYTIAFGIRNVTHIDKALAEAYRVLKPGGRFLCLEFSECRVPVLDRLYDFHSFEIIPRLGQLTAGDAESYRYLVESIRRFPTQEKFAELVRGAGFSRVNYRNLTGGIAAIHGGWKI</sequence>
<comment type="pathway">
    <text evidence="6">Cofactor biosynthesis; ubiquinone biosynthesis.</text>
</comment>
<comment type="pathway">
    <text evidence="6">Quinol/quinone metabolism; menaquinone biosynthesis; menaquinol from 1,4-dihydroxy-2-naphthoate: step 2/2.</text>
</comment>
<comment type="catalytic activity">
    <reaction evidence="6">
        <text>a 2-demethylmenaquinol + S-adenosyl-L-methionine = a menaquinol + S-adenosyl-L-homocysteine + H(+)</text>
        <dbReference type="Rhea" id="RHEA:42640"/>
        <dbReference type="Rhea" id="RHEA-COMP:9539"/>
        <dbReference type="Rhea" id="RHEA-COMP:9563"/>
        <dbReference type="ChEBI" id="CHEBI:15378"/>
        <dbReference type="ChEBI" id="CHEBI:18151"/>
        <dbReference type="ChEBI" id="CHEBI:55437"/>
        <dbReference type="ChEBI" id="CHEBI:57856"/>
        <dbReference type="ChEBI" id="CHEBI:59789"/>
        <dbReference type="EC" id="2.1.1.163"/>
    </reaction>
</comment>
<name>A0A1I7MTL0_9HYPH</name>
<comment type="similarity">
    <text evidence="6">Belongs to the class I-like SAM-binding methyltransferase superfamily. MenG/UbiE family.</text>
</comment>
<dbReference type="PROSITE" id="PS51608">
    <property type="entry name" value="SAM_MT_UBIE"/>
    <property type="match status" value="1"/>
</dbReference>
<gene>
    <name evidence="6" type="primary">ubiE</name>
    <name evidence="8" type="ORF">SAMN04488557_0014</name>
</gene>
<dbReference type="EMBL" id="FPCH01000001">
    <property type="protein sequence ID" value="SFV25676.1"/>
    <property type="molecule type" value="Genomic_DNA"/>
</dbReference>
<evidence type="ECO:0000256" key="2">
    <source>
        <dbReference type="ARBA" id="ARBA00022603"/>
    </source>
</evidence>
<comment type="caution">
    <text evidence="6">Lacks conserved residue(s) required for the propagation of feature annotation.</text>
</comment>
<keyword evidence="1 6" id="KW-0474">Menaquinone biosynthesis</keyword>
<keyword evidence="2 6" id="KW-0489">Methyltransferase</keyword>
<evidence type="ECO:0000256" key="6">
    <source>
        <dbReference type="HAMAP-Rule" id="MF_01813"/>
    </source>
</evidence>
<dbReference type="Proteomes" id="UP000199423">
    <property type="component" value="Unassembled WGS sequence"/>
</dbReference>
<dbReference type="PANTHER" id="PTHR43591">
    <property type="entry name" value="METHYLTRANSFERASE"/>
    <property type="match status" value="1"/>
</dbReference>
<dbReference type="GO" id="GO:0009060">
    <property type="term" value="P:aerobic respiration"/>
    <property type="evidence" value="ECO:0007669"/>
    <property type="project" value="UniProtKB-UniRule"/>
</dbReference>
<feature type="binding site" evidence="6">
    <location>
        <position position="122"/>
    </location>
    <ligand>
        <name>S-adenosyl-L-methionine</name>
        <dbReference type="ChEBI" id="CHEBI:59789"/>
    </ligand>
</feature>
<dbReference type="EC" id="2.1.1.201" evidence="6"/>
<keyword evidence="4 6" id="KW-0831">Ubiquinone biosynthesis</keyword>
<dbReference type="NCBIfam" id="NF001242">
    <property type="entry name" value="PRK00216.1-3"/>
    <property type="match status" value="1"/>
</dbReference>
<feature type="compositionally biased region" description="Low complexity" evidence="7">
    <location>
        <begin position="1"/>
        <end position="25"/>
    </location>
</feature>
<dbReference type="Pfam" id="PF01209">
    <property type="entry name" value="Ubie_methyltran"/>
    <property type="match status" value="1"/>
</dbReference>
<organism evidence="8 9">
    <name type="scientific">Hyphomicrobium facile</name>
    <dbReference type="NCBI Taxonomy" id="51670"/>
    <lineage>
        <taxon>Bacteria</taxon>
        <taxon>Pseudomonadati</taxon>
        <taxon>Pseudomonadota</taxon>
        <taxon>Alphaproteobacteria</taxon>
        <taxon>Hyphomicrobiales</taxon>
        <taxon>Hyphomicrobiaceae</taxon>
        <taxon>Hyphomicrobium</taxon>
    </lineage>
</organism>
<dbReference type="GO" id="GO:0043770">
    <property type="term" value="F:demethylmenaquinone methyltransferase activity"/>
    <property type="evidence" value="ECO:0007669"/>
    <property type="project" value="UniProtKB-UniRule"/>
</dbReference>
<dbReference type="InterPro" id="IPR029063">
    <property type="entry name" value="SAM-dependent_MTases_sf"/>
</dbReference>
<dbReference type="STRING" id="51670.SAMN04488557_0014"/>
<comment type="catalytic activity">
    <reaction evidence="6">
        <text>a 2-methoxy-6-(all-trans-polyprenyl)benzene-1,4-diol + S-adenosyl-L-methionine = a 5-methoxy-2-methyl-3-(all-trans-polyprenyl)benzene-1,4-diol + S-adenosyl-L-homocysteine + H(+)</text>
        <dbReference type="Rhea" id="RHEA:28286"/>
        <dbReference type="Rhea" id="RHEA-COMP:10858"/>
        <dbReference type="Rhea" id="RHEA-COMP:10859"/>
        <dbReference type="ChEBI" id="CHEBI:15378"/>
        <dbReference type="ChEBI" id="CHEBI:57856"/>
        <dbReference type="ChEBI" id="CHEBI:59789"/>
        <dbReference type="ChEBI" id="CHEBI:84166"/>
        <dbReference type="ChEBI" id="CHEBI:84167"/>
        <dbReference type="EC" id="2.1.1.201"/>
    </reaction>
</comment>
<dbReference type="InterPro" id="IPR004033">
    <property type="entry name" value="UbiE/COQ5_MeTrFase"/>
</dbReference>
<dbReference type="PANTHER" id="PTHR43591:SF24">
    <property type="entry name" value="2-METHOXY-6-POLYPRENYL-1,4-BENZOQUINOL METHYLASE, MITOCHONDRIAL"/>
    <property type="match status" value="1"/>
</dbReference>
<feature type="binding site" evidence="6">
    <location>
        <position position="101"/>
    </location>
    <ligand>
        <name>S-adenosyl-L-methionine</name>
        <dbReference type="ChEBI" id="CHEBI:59789"/>
    </ligand>
</feature>
<dbReference type="NCBIfam" id="NF001244">
    <property type="entry name" value="PRK00216.1-5"/>
    <property type="match status" value="1"/>
</dbReference>
<keyword evidence="3 6" id="KW-0808">Transferase</keyword>
<dbReference type="RefSeq" id="WP_244530995.1">
    <property type="nucleotide sequence ID" value="NZ_FPCH01000001.1"/>
</dbReference>
<dbReference type="InterPro" id="IPR023576">
    <property type="entry name" value="UbiE/COQ5_MeTrFase_CS"/>
</dbReference>
<dbReference type="UniPathway" id="UPA00079">
    <property type="reaction ID" value="UER00169"/>
</dbReference>
<dbReference type="SUPFAM" id="SSF53335">
    <property type="entry name" value="S-adenosyl-L-methionine-dependent methyltransferases"/>
    <property type="match status" value="1"/>
</dbReference>
<dbReference type="NCBIfam" id="TIGR01934">
    <property type="entry name" value="MenG_MenH_UbiE"/>
    <property type="match status" value="1"/>
</dbReference>
<dbReference type="UniPathway" id="UPA00232"/>
<dbReference type="PROSITE" id="PS01183">
    <property type="entry name" value="UBIE_1"/>
    <property type="match status" value="1"/>
</dbReference>
<accession>A0A1I7MTL0</accession>
<keyword evidence="5 6" id="KW-0949">S-adenosyl-L-methionine</keyword>
<evidence type="ECO:0000256" key="7">
    <source>
        <dbReference type="SAM" id="MobiDB-lite"/>
    </source>
</evidence>
<dbReference type="PROSITE" id="PS01184">
    <property type="entry name" value="UBIE_2"/>
    <property type="match status" value="1"/>
</dbReference>
<dbReference type="GO" id="GO:0008425">
    <property type="term" value="F:2-methoxy-6-polyprenyl-1,4-benzoquinol methyltransferase activity"/>
    <property type="evidence" value="ECO:0007669"/>
    <property type="project" value="UniProtKB-UniRule"/>
</dbReference>
<dbReference type="Gene3D" id="3.40.50.150">
    <property type="entry name" value="Vaccinia Virus protein VP39"/>
    <property type="match status" value="1"/>
</dbReference>
<proteinExistence type="inferred from homology"/>
<evidence type="ECO:0000256" key="5">
    <source>
        <dbReference type="ARBA" id="ARBA00022691"/>
    </source>
</evidence>
<evidence type="ECO:0000313" key="8">
    <source>
        <dbReference type="EMBL" id="SFV25676.1"/>
    </source>
</evidence>
<comment type="function">
    <text evidence="6">Methyltransferase required for the conversion of demethylmenaquinol (DMKH2) to menaquinol (MKH2) and the conversion of 2-polyprenyl-6-methoxy-1,4-benzoquinol (DDMQH2) to 2-polyprenyl-3-methyl-6-methoxy-1,4-benzoquinol (DMQH2).</text>
</comment>
<evidence type="ECO:0000256" key="1">
    <source>
        <dbReference type="ARBA" id="ARBA00022428"/>
    </source>
</evidence>
<evidence type="ECO:0000256" key="3">
    <source>
        <dbReference type="ARBA" id="ARBA00022679"/>
    </source>
</evidence>
<protein>
    <recommendedName>
        <fullName evidence="6">Ubiquinone/menaquinone biosynthesis C-methyltransferase UbiE</fullName>
        <ecNumber evidence="6">2.1.1.163</ecNumber>
        <ecNumber evidence="6">2.1.1.201</ecNumber>
    </recommendedName>
    <alternativeName>
        <fullName evidence="6">2-methoxy-6-polyprenyl-1,4-benzoquinol methylase</fullName>
    </alternativeName>
    <alternativeName>
        <fullName evidence="6">Demethylmenaquinone methyltransferase</fullName>
    </alternativeName>
</protein>
<reference evidence="9" key="1">
    <citation type="submission" date="2016-10" db="EMBL/GenBank/DDBJ databases">
        <authorList>
            <person name="Varghese N."/>
            <person name="Submissions S."/>
        </authorList>
    </citation>
    <scope>NUCLEOTIDE SEQUENCE [LARGE SCALE GENOMIC DNA]</scope>
    <source>
        <strain evidence="9">DSM 1565</strain>
    </source>
</reference>
<evidence type="ECO:0000256" key="4">
    <source>
        <dbReference type="ARBA" id="ARBA00022688"/>
    </source>
</evidence>
<dbReference type="CDD" id="cd02440">
    <property type="entry name" value="AdoMet_MTases"/>
    <property type="match status" value="1"/>
</dbReference>
<dbReference type="HAMAP" id="MF_01813">
    <property type="entry name" value="MenG_UbiE_methyltr"/>
    <property type="match status" value="1"/>
</dbReference>